<dbReference type="OrthoDB" id="8068875at2759"/>
<dbReference type="PANTHER" id="PTHR45700">
    <property type="entry name" value="UBIQUITIN-PROTEIN LIGASE E3C"/>
    <property type="match status" value="1"/>
</dbReference>
<keyword evidence="4 5" id="KW-0833">Ubl conjugation pathway</keyword>
<evidence type="ECO:0000256" key="2">
    <source>
        <dbReference type="ARBA" id="ARBA00012485"/>
    </source>
</evidence>
<dbReference type="FunFam" id="3.30.2410.10:FF:000009">
    <property type="entry name" value="Probable E3 ubiquitin-protein ligase HECTD2"/>
    <property type="match status" value="1"/>
</dbReference>
<dbReference type="InterPro" id="IPR044611">
    <property type="entry name" value="E3A/B/C-like"/>
</dbReference>
<comment type="caution">
    <text evidence="8">The sequence shown here is derived from an EMBL/GenBank/DDBJ whole genome shotgun (WGS) entry which is preliminary data.</text>
</comment>
<proteinExistence type="predicted"/>
<feature type="region of interest" description="Disordered" evidence="6">
    <location>
        <begin position="457"/>
        <end position="488"/>
    </location>
</feature>
<reference evidence="9" key="1">
    <citation type="journal article" date="2023" name="Commun. Biol.">
        <title>Genome analysis of Parmales, the sister group of diatoms, reveals the evolutionary specialization of diatoms from phago-mixotrophs to photoautotrophs.</title>
        <authorList>
            <person name="Ban H."/>
            <person name="Sato S."/>
            <person name="Yoshikawa S."/>
            <person name="Yamada K."/>
            <person name="Nakamura Y."/>
            <person name="Ichinomiya M."/>
            <person name="Sato N."/>
            <person name="Blanc-Mathieu R."/>
            <person name="Endo H."/>
            <person name="Kuwata A."/>
            <person name="Ogata H."/>
        </authorList>
    </citation>
    <scope>NUCLEOTIDE SEQUENCE [LARGE SCALE GENOMIC DNA]</scope>
    <source>
        <strain evidence="9">NIES 3700</strain>
    </source>
</reference>
<accession>A0A9W7AP01</accession>
<dbReference type="EMBL" id="BRXW01000734">
    <property type="protein sequence ID" value="GMH75732.1"/>
    <property type="molecule type" value="Genomic_DNA"/>
</dbReference>
<dbReference type="Gene3D" id="3.90.1750.10">
    <property type="entry name" value="Hect, E3 ligase catalytic domains"/>
    <property type="match status" value="1"/>
</dbReference>
<feature type="compositionally biased region" description="Basic and acidic residues" evidence="6">
    <location>
        <begin position="461"/>
        <end position="471"/>
    </location>
</feature>
<dbReference type="CDD" id="cd00078">
    <property type="entry name" value="HECTc"/>
    <property type="match status" value="1"/>
</dbReference>
<dbReference type="Proteomes" id="UP001165122">
    <property type="component" value="Unassembled WGS sequence"/>
</dbReference>
<feature type="compositionally biased region" description="Basic residues" evidence="6">
    <location>
        <begin position="11"/>
        <end position="21"/>
    </location>
</feature>
<dbReference type="EC" id="2.3.2.26" evidence="2"/>
<dbReference type="GO" id="GO:0000209">
    <property type="term" value="P:protein polyubiquitination"/>
    <property type="evidence" value="ECO:0007669"/>
    <property type="project" value="InterPro"/>
</dbReference>
<evidence type="ECO:0000256" key="5">
    <source>
        <dbReference type="PROSITE-ProRule" id="PRU00104"/>
    </source>
</evidence>
<dbReference type="AlphaFoldDB" id="A0A9W7AP01"/>
<comment type="catalytic activity">
    <reaction evidence="1">
        <text>S-ubiquitinyl-[E2 ubiquitin-conjugating enzyme]-L-cysteine + [acceptor protein]-L-lysine = [E2 ubiquitin-conjugating enzyme]-L-cysteine + N(6)-ubiquitinyl-[acceptor protein]-L-lysine.</text>
        <dbReference type="EC" id="2.3.2.26"/>
    </reaction>
</comment>
<feature type="region of interest" description="Disordered" evidence="6">
    <location>
        <begin position="502"/>
        <end position="540"/>
    </location>
</feature>
<evidence type="ECO:0000259" key="7">
    <source>
        <dbReference type="PROSITE" id="PS50237"/>
    </source>
</evidence>
<feature type="compositionally biased region" description="Low complexity" evidence="6">
    <location>
        <begin position="475"/>
        <end position="488"/>
    </location>
</feature>
<dbReference type="Pfam" id="PF00632">
    <property type="entry name" value="HECT"/>
    <property type="match status" value="1"/>
</dbReference>
<evidence type="ECO:0000256" key="1">
    <source>
        <dbReference type="ARBA" id="ARBA00000885"/>
    </source>
</evidence>
<evidence type="ECO:0000256" key="6">
    <source>
        <dbReference type="SAM" id="MobiDB-lite"/>
    </source>
</evidence>
<organism evidence="8 9">
    <name type="scientific">Triparma laevis f. longispina</name>
    <dbReference type="NCBI Taxonomy" id="1714387"/>
    <lineage>
        <taxon>Eukaryota</taxon>
        <taxon>Sar</taxon>
        <taxon>Stramenopiles</taxon>
        <taxon>Ochrophyta</taxon>
        <taxon>Bolidophyceae</taxon>
        <taxon>Parmales</taxon>
        <taxon>Triparmaceae</taxon>
        <taxon>Triparma</taxon>
    </lineage>
</organism>
<dbReference type="SMART" id="SM00119">
    <property type="entry name" value="HECTc"/>
    <property type="match status" value="1"/>
</dbReference>
<gene>
    <name evidence="8" type="ORF">TrLO_g561</name>
</gene>
<feature type="compositionally biased region" description="Low complexity" evidence="6">
    <location>
        <begin position="67"/>
        <end position="76"/>
    </location>
</feature>
<feature type="region of interest" description="Disordered" evidence="6">
    <location>
        <begin position="1"/>
        <end position="89"/>
    </location>
</feature>
<evidence type="ECO:0000313" key="8">
    <source>
        <dbReference type="EMBL" id="GMH75732.1"/>
    </source>
</evidence>
<dbReference type="SUPFAM" id="SSF56204">
    <property type="entry name" value="Hect, E3 ligase catalytic domain"/>
    <property type="match status" value="1"/>
</dbReference>
<dbReference type="Gene3D" id="3.30.2410.10">
    <property type="entry name" value="Hect, E3 ligase catalytic domain"/>
    <property type="match status" value="1"/>
</dbReference>
<dbReference type="FunFam" id="3.30.2160.10:FF:000002">
    <property type="entry name" value="Putative Ubiquitin-protein ligase E3C"/>
    <property type="match status" value="1"/>
</dbReference>
<dbReference type="Gene3D" id="3.30.2160.10">
    <property type="entry name" value="Hect, E3 ligase catalytic domain"/>
    <property type="match status" value="1"/>
</dbReference>
<dbReference type="InterPro" id="IPR000569">
    <property type="entry name" value="HECT_dom"/>
</dbReference>
<evidence type="ECO:0000256" key="4">
    <source>
        <dbReference type="ARBA" id="ARBA00022786"/>
    </source>
</evidence>
<feature type="compositionally biased region" description="Low complexity" evidence="6">
    <location>
        <begin position="1"/>
        <end position="10"/>
    </location>
</feature>
<feature type="active site" description="Glycyl thioester intermediate" evidence="5">
    <location>
        <position position="1099"/>
    </location>
</feature>
<sequence length="1131" mass="127610">MGGSKASSRASKAKASRLKAKKEKEKKDAYIAQCEASRISSLSPKKEPNAEDDDSKPTPTSPPTPPTTTVTTLPLLNPHPPPPTSKSTLLQTLSTSRASRFEAKTLKSSALRIQSLIRRFISNRRLLKLLTSTFKTLTLTLCTLKKTSPNHLPSQSHVSSYSRIYLHLFSKMSRIEKINSTIIITTLWLNPEGVAPWLQSKEGRLRFKRMLNVFEKMLNLKDFKVSKRIINFLSSLTSEFDSIIGGKNGEEFILKFREYLITTKPDIESDTIYYSYVLKKIELIPFLEFSFLKNILSVKCLEKRVKGFEGLKVNEFIRSFKKIQEMYGENISGLLPSKNISIVSYSACTGLLSNLITFLDRIDLDFLKDLMIEVDFNVFEEGSKAVEWIQSGNSSRAIIIDSEVRQKCLELLSSRSIRILIKRFCDVSDNEEIERILEGKNEEDKLDEQWKKGWTGSAEEMAAREAREGTRRKSWFSSSSSGEKGGSSWAEKLKTGLFGKKKTKTKTEPQLINTSDVSRGLATGQTPSVPLKQQSSLNYDTPKKPYNPSSLKPLIPLLTILISRWSGSGSYDRLRNLKVIGAGRCEGFKGVVNLLCFSEFEVLKRLYLYMINGGGGEDLFSAVFNGFMILTDDSELERVLPMHHVRRIIKRFTKLIERRLEHREGYVEVSFINNSIKLLSNLYDRQSRTPFSGREIWKGGVDGEVESRVKNARSLKDYMEILKSPIMRCLPFTVKLRSRMRLFEGLVRTLREAVQGVNERGTLKPGRRVRIVRGRVLEGGLETMNRLGAGLRERIVVGYVNEAGVEEKGIDVGGLFKDFWSDLSAQAFSPGYSLFASIEGGSLYPSPIALKAHGETDGVMLFTFLGRIVGKALFENITVQPVFAHFFLSFMRGGYNFNNMLNDLAVLDPELYKNLMFLKNYEGDAEDLCLNFTVGLDDFGSGTEVELIKNGTNIDVTNKNKLRYIHLVAKFHMSDRIKKQSEAFVKGLNEVIDQSWLRIFNEQELQILISGATNGSLDLADLKRHCAYAGGYVGMDRNIVNFWKVLEEFTPTEQRQLLKFVTSCERAPPLGFEGLQPPFTIQRIGISNDNEKLPSASTCFNVLKLPTYSSKAVLKQKLLMSITSGTGFEMS</sequence>
<dbReference type="GO" id="GO:0061630">
    <property type="term" value="F:ubiquitin protein ligase activity"/>
    <property type="evidence" value="ECO:0007669"/>
    <property type="project" value="UniProtKB-EC"/>
</dbReference>
<evidence type="ECO:0000313" key="9">
    <source>
        <dbReference type="Proteomes" id="UP001165122"/>
    </source>
</evidence>
<keyword evidence="9" id="KW-1185">Reference proteome</keyword>
<dbReference type="GO" id="GO:0006511">
    <property type="term" value="P:ubiquitin-dependent protein catabolic process"/>
    <property type="evidence" value="ECO:0007669"/>
    <property type="project" value="TreeGrafter"/>
</dbReference>
<dbReference type="PROSITE" id="PS50237">
    <property type="entry name" value="HECT"/>
    <property type="match status" value="1"/>
</dbReference>
<evidence type="ECO:0000256" key="3">
    <source>
        <dbReference type="ARBA" id="ARBA00022679"/>
    </source>
</evidence>
<feature type="domain" description="HECT" evidence="7">
    <location>
        <begin position="791"/>
        <end position="1131"/>
    </location>
</feature>
<name>A0A9W7AP01_9STRA</name>
<dbReference type="InterPro" id="IPR035983">
    <property type="entry name" value="Hect_E3_ubiquitin_ligase"/>
</dbReference>
<dbReference type="PANTHER" id="PTHR45700:SF2">
    <property type="entry name" value="UBIQUITIN-PROTEIN LIGASE E3C"/>
    <property type="match status" value="1"/>
</dbReference>
<feature type="compositionally biased region" description="Polar residues" evidence="6">
    <location>
        <begin position="508"/>
        <end position="539"/>
    </location>
</feature>
<protein>
    <recommendedName>
        <fullName evidence="2">HECT-type E3 ubiquitin transferase</fullName>
        <ecNumber evidence="2">2.3.2.26</ecNumber>
    </recommendedName>
</protein>
<keyword evidence="3" id="KW-0808">Transferase</keyword>